<keyword evidence="2" id="KW-1185">Reference proteome</keyword>
<dbReference type="Proteomes" id="UP000193435">
    <property type="component" value="Unassembled WGS sequence"/>
</dbReference>
<protein>
    <submittedName>
        <fullName evidence="1">Uncharacterized protein</fullName>
    </submittedName>
</protein>
<organism evidence="1 2">
    <name type="scientific">Carnobacterium iners</name>
    <dbReference type="NCBI Taxonomy" id="1073423"/>
    <lineage>
        <taxon>Bacteria</taxon>
        <taxon>Bacillati</taxon>
        <taxon>Bacillota</taxon>
        <taxon>Bacilli</taxon>
        <taxon>Lactobacillales</taxon>
        <taxon>Carnobacteriaceae</taxon>
        <taxon>Carnobacterium</taxon>
    </lineage>
</organism>
<reference evidence="1 2" key="1">
    <citation type="submission" date="2017-04" db="EMBL/GenBank/DDBJ databases">
        <authorList>
            <person name="Afonso C.L."/>
            <person name="Miller P.J."/>
            <person name="Scott M.A."/>
            <person name="Spackman E."/>
            <person name="Goraichik I."/>
            <person name="Dimitrov K.M."/>
            <person name="Suarez D.L."/>
            <person name="Swayne D.E."/>
        </authorList>
    </citation>
    <scope>NUCLEOTIDE SEQUENCE [LARGE SCALE GENOMIC DNA]</scope>
    <source>
        <strain evidence="1 2">LMG26642</strain>
    </source>
</reference>
<sequence length="123" mass="14426">MEKDELYNQVEVFLKDIMLLHDLPKKHSKLLFELWIKDQNDRKLVLNSYVKNKLANKLRISVGTLNNILTKMIEEKLIFKINNGTYQVSSLLDEINTIVSKGYVEIKIKYQIGKKKFIIDEVG</sequence>
<dbReference type="SUPFAM" id="SSF46785">
    <property type="entry name" value="Winged helix' DNA-binding domain"/>
    <property type="match status" value="1"/>
</dbReference>
<proteinExistence type="predicted"/>
<dbReference type="OrthoDB" id="9894541at2"/>
<name>A0A1X7MNR9_9LACT</name>
<dbReference type="EMBL" id="FXBJ01000002">
    <property type="protein sequence ID" value="SMH26480.1"/>
    <property type="molecule type" value="Genomic_DNA"/>
</dbReference>
<dbReference type="AlphaFoldDB" id="A0A1X7MNR9"/>
<gene>
    <name evidence="1" type="ORF">SAMN04488700_0144</name>
</gene>
<evidence type="ECO:0000313" key="1">
    <source>
        <dbReference type="EMBL" id="SMH26480.1"/>
    </source>
</evidence>
<dbReference type="InterPro" id="IPR036390">
    <property type="entry name" value="WH_DNA-bd_sf"/>
</dbReference>
<evidence type="ECO:0000313" key="2">
    <source>
        <dbReference type="Proteomes" id="UP000193435"/>
    </source>
</evidence>
<dbReference type="RefSeq" id="WP_085558525.1">
    <property type="nucleotide sequence ID" value="NZ_FOAH01000011.1"/>
</dbReference>
<accession>A0A1X7MNR9</accession>